<dbReference type="PANTHER" id="PTHR24305">
    <property type="entry name" value="CYTOCHROME P450"/>
    <property type="match status" value="1"/>
</dbReference>
<evidence type="ECO:0000313" key="8">
    <source>
        <dbReference type="Proteomes" id="UP001492380"/>
    </source>
</evidence>
<dbReference type="Proteomes" id="UP001492380">
    <property type="component" value="Unassembled WGS sequence"/>
</dbReference>
<gene>
    <name evidence="7" type="ORF">HDK90DRAFT_421298</name>
</gene>
<evidence type="ECO:0000256" key="4">
    <source>
        <dbReference type="ARBA" id="ARBA00023002"/>
    </source>
</evidence>
<name>A0ABR1YC04_9PEZI</name>
<dbReference type="InterPro" id="IPR001128">
    <property type="entry name" value="Cyt_P450"/>
</dbReference>
<evidence type="ECO:0000256" key="3">
    <source>
        <dbReference type="ARBA" id="ARBA00022723"/>
    </source>
</evidence>
<evidence type="ECO:0000256" key="6">
    <source>
        <dbReference type="ARBA" id="ARBA00023033"/>
    </source>
</evidence>
<dbReference type="InterPro" id="IPR036396">
    <property type="entry name" value="Cyt_P450_sf"/>
</dbReference>
<protein>
    <submittedName>
        <fullName evidence="7">Cytochrome P450 monooxygenase-like protein</fullName>
    </submittedName>
</protein>
<dbReference type="PRINTS" id="PR00463">
    <property type="entry name" value="EP450I"/>
</dbReference>
<evidence type="ECO:0000256" key="1">
    <source>
        <dbReference type="ARBA" id="ARBA00001971"/>
    </source>
</evidence>
<reference evidence="7 8" key="1">
    <citation type="submission" date="2024-04" db="EMBL/GenBank/DDBJ databases">
        <title>Phyllosticta paracitricarpa is synonymous to the EU quarantine fungus P. citricarpa based on phylogenomic analyses.</title>
        <authorList>
            <consortium name="Lawrence Berkeley National Laboratory"/>
            <person name="Van Ingen-Buijs V.A."/>
            <person name="Van Westerhoven A.C."/>
            <person name="Haridas S."/>
            <person name="Skiadas P."/>
            <person name="Martin F."/>
            <person name="Groenewald J.Z."/>
            <person name="Crous P.W."/>
            <person name="Seidl M.F."/>
        </authorList>
    </citation>
    <scope>NUCLEOTIDE SEQUENCE [LARGE SCALE GENOMIC DNA]</scope>
    <source>
        <strain evidence="7 8">CBS 123374</strain>
    </source>
</reference>
<keyword evidence="5" id="KW-0408">Iron</keyword>
<accession>A0ABR1YC04</accession>
<comment type="caution">
    <text evidence="7">The sequence shown here is derived from an EMBL/GenBank/DDBJ whole genome shotgun (WGS) entry which is preliminary data.</text>
</comment>
<evidence type="ECO:0000313" key="7">
    <source>
        <dbReference type="EMBL" id="KAK8224921.1"/>
    </source>
</evidence>
<sequence length="514" mass="57955">MELVQSSISVPTMILTATVAGVTWVAWQAMYNIYFHPLARFPGPRAAAATRYWKAWVECFQEKSFCHELEKLHARYGKVVRTNAPSQLHFSEPAAYHDIYNARNRWDKDPFLYRSFTQDESSFGYLDYRSAKQRRDVLGKSFSPAAVLQCEELLVEKVEQLCSAFEKCARNREDVDMNFAYRCFTIDVIMYLCFGTSLHALEAPGFRAPVLVAIDTSGPIGSLFKHFPWYKKLVLAVAPLMTKVFENPRMAGMVELHDMLRGQVHDVIKDPKRGLQHLPHGMTIYHRLMDPAAHPAGEGPPGEKSLWEEAQTLVYGGSETVGYALMVGTFHLVKEPKKLQRLVEELEAAWSASSGDRAPALKELERLPYLDAVIKESLRLSSGVVAGLPRVVPREGATISGESVPGEAIVSTGSIFVHRNADIFPSPHSFNPERWLNEPGLENWLVAFARGPRMCLGHNLAWAELRLTFAYVFHRFGRDMKLAASSTTELKFRDAFMPRYLGEHVKVEIAPPKP</sequence>
<dbReference type="Gene3D" id="1.10.630.10">
    <property type="entry name" value="Cytochrome P450"/>
    <property type="match status" value="1"/>
</dbReference>
<dbReference type="InterPro" id="IPR002401">
    <property type="entry name" value="Cyt_P450_E_grp-I"/>
</dbReference>
<dbReference type="InterPro" id="IPR050121">
    <property type="entry name" value="Cytochrome_P450_monoxygenase"/>
</dbReference>
<comment type="cofactor">
    <cofactor evidence="1">
        <name>heme</name>
        <dbReference type="ChEBI" id="CHEBI:30413"/>
    </cofactor>
</comment>
<dbReference type="SUPFAM" id="SSF48264">
    <property type="entry name" value="Cytochrome P450"/>
    <property type="match status" value="1"/>
</dbReference>
<proteinExistence type="inferred from homology"/>
<comment type="similarity">
    <text evidence="2">Belongs to the cytochrome P450 family.</text>
</comment>
<dbReference type="EMBL" id="JBBWRZ010000012">
    <property type="protein sequence ID" value="KAK8224921.1"/>
    <property type="molecule type" value="Genomic_DNA"/>
</dbReference>
<keyword evidence="3" id="KW-0479">Metal-binding</keyword>
<keyword evidence="6" id="KW-0503">Monooxygenase</keyword>
<evidence type="ECO:0000256" key="2">
    <source>
        <dbReference type="ARBA" id="ARBA00010617"/>
    </source>
</evidence>
<dbReference type="PANTHER" id="PTHR24305:SF157">
    <property type="entry name" value="N-ACETYLTRYPTOPHAN 6-HYDROXYLASE IVOC-RELATED"/>
    <property type="match status" value="1"/>
</dbReference>
<keyword evidence="8" id="KW-1185">Reference proteome</keyword>
<dbReference type="PRINTS" id="PR00385">
    <property type="entry name" value="P450"/>
</dbReference>
<evidence type="ECO:0000256" key="5">
    <source>
        <dbReference type="ARBA" id="ARBA00023004"/>
    </source>
</evidence>
<keyword evidence="4" id="KW-0560">Oxidoreductase</keyword>
<dbReference type="CDD" id="cd11062">
    <property type="entry name" value="CYP58-like"/>
    <property type="match status" value="1"/>
</dbReference>
<dbReference type="Pfam" id="PF00067">
    <property type="entry name" value="p450"/>
    <property type="match status" value="1"/>
</dbReference>
<organism evidence="7 8">
    <name type="scientific">Phyllosticta capitalensis</name>
    <dbReference type="NCBI Taxonomy" id="121624"/>
    <lineage>
        <taxon>Eukaryota</taxon>
        <taxon>Fungi</taxon>
        <taxon>Dikarya</taxon>
        <taxon>Ascomycota</taxon>
        <taxon>Pezizomycotina</taxon>
        <taxon>Dothideomycetes</taxon>
        <taxon>Dothideomycetes incertae sedis</taxon>
        <taxon>Botryosphaeriales</taxon>
        <taxon>Phyllostictaceae</taxon>
        <taxon>Phyllosticta</taxon>
    </lineage>
</organism>